<accession>A0ABV3LK72</accession>
<protein>
    <recommendedName>
        <fullName evidence="5">Peptidase S1 domain-containing protein</fullName>
    </recommendedName>
</protein>
<name>A0ABV3LK72_9MICO</name>
<dbReference type="RefSeq" id="WP_366233291.1">
    <property type="nucleotide sequence ID" value="NZ_JBFBMH010000027.1"/>
</dbReference>
<dbReference type="EMBL" id="JBFBMH010000027">
    <property type="protein sequence ID" value="MEW1976298.1"/>
    <property type="molecule type" value="Genomic_DNA"/>
</dbReference>
<evidence type="ECO:0000313" key="4">
    <source>
        <dbReference type="Proteomes" id="UP001553715"/>
    </source>
</evidence>
<proteinExistence type="predicted"/>
<sequence>MSIVILAVVTLSATPAYAVAPVRGGAAGTPPPGGSSQSGHLNSVGIDQPVPEGTTALLPDALSDNSTLDLDTSLAVTDLVSADADRRINTITWDSEADALNIYAFDPSEEFRKSVAETLPADQLWDIVSTERPIRELEKLIETIAQNPAMLPDGLTFVSGKPSPNGGSMEIGVTGASDAVADALNRASRSTPSIDGVPVTFFEDTVPESATRVRSVAPTISGGYMEGPASAGTRACSTGFPVLRYQDSQYNMLNADHCTDQQGVIWTWGYGSHKIGESTFQAPGDTDLELYIEPDSLSTWVFAGDYTDASTVAPIRGYIAPVGGNSVCYSGSRSGLVCSNVLDSGDTYNCVAFLQCYWTRWSNQSSGTPAAGNGDSSGPVVVFALRQSDNTVGAYGVGVISMIPGNSSATCTGDPGSTASNGRKCSSNVGFAPLSRWASSQSTHNLVYTTS</sequence>
<comment type="caution">
    <text evidence="3">The sequence shown here is derived from an EMBL/GenBank/DDBJ whole genome shotgun (WGS) entry which is preliminary data.</text>
</comment>
<reference evidence="3 4" key="1">
    <citation type="submission" date="2024-06" db="EMBL/GenBank/DDBJ databases">
        <title>The Natural Products Discovery Center: Release of the First 8490 Sequenced Strains for Exploring Actinobacteria Biosynthetic Diversity.</title>
        <authorList>
            <person name="Kalkreuter E."/>
            <person name="Kautsar S.A."/>
            <person name="Yang D."/>
            <person name="Bader C.D."/>
            <person name="Teijaro C.N."/>
            <person name="Fluegel L."/>
            <person name="Davis C.M."/>
            <person name="Simpson J.R."/>
            <person name="Lauterbach L."/>
            <person name="Steele A.D."/>
            <person name="Gui C."/>
            <person name="Meng S."/>
            <person name="Li G."/>
            <person name="Viehrig K."/>
            <person name="Ye F."/>
            <person name="Su P."/>
            <person name="Kiefer A.F."/>
            <person name="Nichols A."/>
            <person name="Cepeda A.J."/>
            <person name="Yan W."/>
            <person name="Fan B."/>
            <person name="Jiang Y."/>
            <person name="Adhikari A."/>
            <person name="Zheng C.-J."/>
            <person name="Schuster L."/>
            <person name="Cowan T.M."/>
            <person name="Smanski M.J."/>
            <person name="Chevrette M.G."/>
            <person name="De Carvalho L.P.S."/>
            <person name="Shen B."/>
        </authorList>
    </citation>
    <scope>NUCLEOTIDE SEQUENCE [LARGE SCALE GENOMIC DNA]</scope>
    <source>
        <strain evidence="3 4">NPDC077434</strain>
    </source>
</reference>
<feature type="chain" id="PRO_5046908321" description="Peptidase S1 domain-containing protein" evidence="2">
    <location>
        <begin position="19"/>
        <end position="451"/>
    </location>
</feature>
<feature type="region of interest" description="Disordered" evidence="1">
    <location>
        <begin position="27"/>
        <end position="50"/>
    </location>
</feature>
<dbReference type="SUPFAM" id="SSF50494">
    <property type="entry name" value="Trypsin-like serine proteases"/>
    <property type="match status" value="1"/>
</dbReference>
<evidence type="ECO:0000256" key="2">
    <source>
        <dbReference type="SAM" id="SignalP"/>
    </source>
</evidence>
<dbReference type="InterPro" id="IPR009003">
    <property type="entry name" value="Peptidase_S1_PA"/>
</dbReference>
<dbReference type="Gene3D" id="2.40.10.10">
    <property type="entry name" value="Trypsin-like serine proteases"/>
    <property type="match status" value="2"/>
</dbReference>
<dbReference type="Proteomes" id="UP001553715">
    <property type="component" value="Unassembled WGS sequence"/>
</dbReference>
<keyword evidence="4" id="KW-1185">Reference proteome</keyword>
<organism evidence="3 4">
    <name type="scientific">Microbacterium profundi</name>
    <dbReference type="NCBI Taxonomy" id="450380"/>
    <lineage>
        <taxon>Bacteria</taxon>
        <taxon>Bacillati</taxon>
        <taxon>Actinomycetota</taxon>
        <taxon>Actinomycetes</taxon>
        <taxon>Micrococcales</taxon>
        <taxon>Microbacteriaceae</taxon>
        <taxon>Microbacterium</taxon>
    </lineage>
</organism>
<evidence type="ECO:0008006" key="5">
    <source>
        <dbReference type="Google" id="ProtNLM"/>
    </source>
</evidence>
<evidence type="ECO:0000256" key="1">
    <source>
        <dbReference type="SAM" id="MobiDB-lite"/>
    </source>
</evidence>
<gene>
    <name evidence="3" type="ORF">AB0301_14655</name>
</gene>
<keyword evidence="2" id="KW-0732">Signal</keyword>
<feature type="signal peptide" evidence="2">
    <location>
        <begin position="1"/>
        <end position="18"/>
    </location>
</feature>
<dbReference type="InterPro" id="IPR043504">
    <property type="entry name" value="Peptidase_S1_PA_chymotrypsin"/>
</dbReference>
<evidence type="ECO:0000313" key="3">
    <source>
        <dbReference type="EMBL" id="MEW1976298.1"/>
    </source>
</evidence>